<evidence type="ECO:0000256" key="10">
    <source>
        <dbReference type="ARBA" id="ARBA00049339"/>
    </source>
</evidence>
<dbReference type="SUPFAM" id="SSF49562">
    <property type="entry name" value="C2 domain (Calcium/lipid-binding domain, CaLB)"/>
    <property type="match status" value="1"/>
</dbReference>
<dbReference type="FunFam" id="3.30.1360.70:FF:000002">
    <property type="entry name" value="arginine--tRNA ligase, cytoplasmic"/>
    <property type="match status" value="1"/>
</dbReference>
<evidence type="ECO:0000256" key="9">
    <source>
        <dbReference type="ARBA" id="ARBA00033033"/>
    </source>
</evidence>
<dbReference type="InterPro" id="IPR001278">
    <property type="entry name" value="Arg-tRNA-ligase"/>
</dbReference>
<feature type="compositionally biased region" description="Acidic residues" evidence="12">
    <location>
        <begin position="821"/>
        <end position="847"/>
    </location>
</feature>
<dbReference type="GO" id="GO:0006420">
    <property type="term" value="P:arginyl-tRNA aminoacylation"/>
    <property type="evidence" value="ECO:0007669"/>
    <property type="project" value="InterPro"/>
</dbReference>
<dbReference type="InParanoid" id="A0A4W3GI24"/>
<keyword evidence="6" id="KW-0067">ATP-binding</keyword>
<dbReference type="Gene3D" id="3.40.50.620">
    <property type="entry name" value="HUPs"/>
    <property type="match status" value="1"/>
</dbReference>
<comment type="similarity">
    <text evidence="1">Belongs to the class-I aminoacyl-tRNA synthetase family.</text>
</comment>
<dbReference type="Gene3D" id="2.60.40.150">
    <property type="entry name" value="C2 domain"/>
    <property type="match status" value="1"/>
</dbReference>
<organism evidence="14 15">
    <name type="scientific">Callorhinchus milii</name>
    <name type="common">Ghost shark</name>
    <dbReference type="NCBI Taxonomy" id="7868"/>
    <lineage>
        <taxon>Eukaryota</taxon>
        <taxon>Metazoa</taxon>
        <taxon>Chordata</taxon>
        <taxon>Craniata</taxon>
        <taxon>Vertebrata</taxon>
        <taxon>Chondrichthyes</taxon>
        <taxon>Holocephali</taxon>
        <taxon>Chimaeriformes</taxon>
        <taxon>Callorhinchidae</taxon>
        <taxon>Callorhinchus</taxon>
    </lineage>
</organism>
<reference evidence="15" key="3">
    <citation type="journal article" date="2014" name="Nature">
        <title>Elephant shark genome provides unique insights into gnathostome evolution.</title>
        <authorList>
            <consortium name="International Elephant Shark Genome Sequencing Consortium"/>
            <person name="Venkatesh B."/>
            <person name="Lee A.P."/>
            <person name="Ravi V."/>
            <person name="Maurya A.K."/>
            <person name="Lian M.M."/>
            <person name="Swann J.B."/>
            <person name="Ohta Y."/>
            <person name="Flajnik M.F."/>
            <person name="Sutoh Y."/>
            <person name="Kasahara M."/>
            <person name="Hoon S."/>
            <person name="Gangu V."/>
            <person name="Roy S.W."/>
            <person name="Irimia M."/>
            <person name="Korzh V."/>
            <person name="Kondrychyn I."/>
            <person name="Lim Z.W."/>
            <person name="Tay B.H."/>
            <person name="Tohari S."/>
            <person name="Kong K.W."/>
            <person name="Ho S."/>
            <person name="Lorente-Galdos B."/>
            <person name="Quilez J."/>
            <person name="Marques-Bonet T."/>
            <person name="Raney B.J."/>
            <person name="Ingham P.W."/>
            <person name="Tay A."/>
            <person name="Hillier L.W."/>
            <person name="Minx P."/>
            <person name="Boehm T."/>
            <person name="Wilson R.K."/>
            <person name="Brenner S."/>
            <person name="Warren W.C."/>
        </authorList>
    </citation>
    <scope>NUCLEOTIDE SEQUENCE [LARGE SCALE GENOMIC DNA]</scope>
</reference>
<dbReference type="EC" id="6.1.1.19" evidence="2"/>
<dbReference type="CDD" id="cd08680">
    <property type="entry name" value="C2_Kibra"/>
    <property type="match status" value="1"/>
</dbReference>
<reference evidence="15" key="2">
    <citation type="journal article" date="2007" name="PLoS Biol.">
        <title>Survey sequencing and comparative analysis of the elephant shark (Callorhinchus milii) genome.</title>
        <authorList>
            <person name="Venkatesh B."/>
            <person name="Kirkness E.F."/>
            <person name="Loh Y.H."/>
            <person name="Halpern A.L."/>
            <person name="Lee A.P."/>
            <person name="Johnson J."/>
            <person name="Dandona N."/>
            <person name="Viswanathan L.D."/>
            <person name="Tay A."/>
            <person name="Venter J.C."/>
            <person name="Strausberg R.L."/>
            <person name="Brenner S."/>
        </authorList>
    </citation>
    <scope>NUCLEOTIDE SEQUENCE [LARGE SCALE GENOMIC DNA]</scope>
</reference>
<dbReference type="Pfam" id="PF00750">
    <property type="entry name" value="tRNA-synt_1d"/>
    <property type="match status" value="1"/>
</dbReference>
<evidence type="ECO:0000256" key="4">
    <source>
        <dbReference type="ARBA" id="ARBA00022598"/>
    </source>
</evidence>
<dbReference type="PRINTS" id="PR01038">
    <property type="entry name" value="TRNASYNTHARG"/>
</dbReference>
<evidence type="ECO:0000256" key="6">
    <source>
        <dbReference type="ARBA" id="ARBA00022840"/>
    </source>
</evidence>
<evidence type="ECO:0000313" key="14">
    <source>
        <dbReference type="Ensembl" id="ENSCMIP00000003016.1"/>
    </source>
</evidence>
<keyword evidence="8" id="KW-0030">Aminoacyl-tRNA synthetase</keyword>
<dbReference type="Pfam" id="PF03485">
    <property type="entry name" value="Arg_tRNA_synt_N"/>
    <property type="match status" value="1"/>
</dbReference>
<dbReference type="PANTHER" id="PTHR11956:SF5">
    <property type="entry name" value="ARGININE--TRNA LIGASE, CYTOPLASMIC"/>
    <property type="match status" value="1"/>
</dbReference>
<evidence type="ECO:0000256" key="1">
    <source>
        <dbReference type="ARBA" id="ARBA00005594"/>
    </source>
</evidence>
<dbReference type="GO" id="GO:0005737">
    <property type="term" value="C:cytoplasm"/>
    <property type="evidence" value="ECO:0007669"/>
    <property type="project" value="InterPro"/>
</dbReference>
<evidence type="ECO:0000256" key="11">
    <source>
        <dbReference type="SAM" id="Coils"/>
    </source>
</evidence>
<reference evidence="14" key="5">
    <citation type="submission" date="2025-09" db="UniProtKB">
        <authorList>
            <consortium name="Ensembl"/>
        </authorList>
    </citation>
    <scope>IDENTIFICATION</scope>
</reference>
<keyword evidence="11" id="KW-0175">Coiled coil</keyword>
<dbReference type="Gene3D" id="3.30.1360.70">
    <property type="entry name" value="Arginyl tRNA synthetase N-terminal domain"/>
    <property type="match status" value="1"/>
</dbReference>
<dbReference type="SUPFAM" id="SSF52374">
    <property type="entry name" value="Nucleotidylyl transferase"/>
    <property type="match status" value="1"/>
</dbReference>
<feature type="region of interest" description="Disordered" evidence="12">
    <location>
        <begin position="928"/>
        <end position="947"/>
    </location>
</feature>
<feature type="domain" description="C2" evidence="13">
    <location>
        <begin position="612"/>
        <end position="737"/>
    </location>
</feature>
<dbReference type="InterPro" id="IPR035684">
    <property type="entry name" value="ArgRS_core"/>
</dbReference>
<dbReference type="InterPro" id="IPR035892">
    <property type="entry name" value="C2_domain_sf"/>
</dbReference>
<feature type="region of interest" description="Disordered" evidence="12">
    <location>
        <begin position="801"/>
        <end position="912"/>
    </location>
</feature>
<keyword evidence="5" id="KW-0547">Nucleotide-binding</keyword>
<evidence type="ECO:0000259" key="13">
    <source>
        <dbReference type="PROSITE" id="PS50004"/>
    </source>
</evidence>
<reference evidence="15" key="1">
    <citation type="journal article" date="2006" name="Science">
        <title>Ancient noncoding elements conserved in the human genome.</title>
        <authorList>
            <person name="Venkatesh B."/>
            <person name="Kirkness E.F."/>
            <person name="Loh Y.H."/>
            <person name="Halpern A.L."/>
            <person name="Lee A.P."/>
            <person name="Johnson J."/>
            <person name="Dandona N."/>
            <person name="Viswanathan L.D."/>
            <person name="Tay A."/>
            <person name="Venter J.C."/>
            <person name="Strausberg R.L."/>
            <person name="Brenner S."/>
        </authorList>
    </citation>
    <scope>NUCLEOTIDE SEQUENCE [LARGE SCALE GENOMIC DNA]</scope>
</reference>
<dbReference type="SUPFAM" id="SSF55190">
    <property type="entry name" value="Arginyl-tRNA synthetase (ArgRS), N-terminal 'additional' domain"/>
    <property type="match status" value="1"/>
</dbReference>
<dbReference type="PANTHER" id="PTHR11956">
    <property type="entry name" value="ARGINYL-TRNA SYNTHETASE"/>
    <property type="match status" value="1"/>
</dbReference>
<name>A0A4W3GI24_CALMI</name>
<dbReference type="SMART" id="SM01016">
    <property type="entry name" value="Arg_tRNA_synt_N"/>
    <property type="match status" value="1"/>
</dbReference>
<dbReference type="GeneTree" id="ENSGT00410000025556"/>
<feature type="region of interest" description="Disordered" evidence="12">
    <location>
        <begin position="1031"/>
        <end position="1057"/>
    </location>
</feature>
<dbReference type="PROSITE" id="PS50004">
    <property type="entry name" value="C2"/>
    <property type="match status" value="1"/>
</dbReference>
<dbReference type="GO" id="GO:0004814">
    <property type="term" value="F:arginine-tRNA ligase activity"/>
    <property type="evidence" value="ECO:0007669"/>
    <property type="project" value="UniProtKB-EC"/>
</dbReference>
<keyword evidence="7" id="KW-0648">Protein biosynthesis</keyword>
<dbReference type="Pfam" id="PF25802">
    <property type="entry name" value="WWC1"/>
    <property type="match status" value="1"/>
</dbReference>
<reference evidence="14" key="4">
    <citation type="submission" date="2025-08" db="UniProtKB">
        <authorList>
            <consortium name="Ensembl"/>
        </authorList>
    </citation>
    <scope>IDENTIFICATION</scope>
</reference>
<dbReference type="InterPro" id="IPR014729">
    <property type="entry name" value="Rossmann-like_a/b/a_fold"/>
</dbReference>
<feature type="compositionally biased region" description="Basic and acidic residues" evidence="12">
    <location>
        <begin position="938"/>
        <end position="947"/>
    </location>
</feature>
<dbReference type="InterPro" id="IPR005148">
    <property type="entry name" value="Arg-tRNA-synth_N"/>
</dbReference>
<dbReference type="InterPro" id="IPR037771">
    <property type="entry name" value="C2_WWC"/>
</dbReference>
<dbReference type="STRING" id="7868.ENSCMIP00000003016"/>
<feature type="region of interest" description="Disordered" evidence="12">
    <location>
        <begin position="336"/>
        <end position="365"/>
    </location>
</feature>
<dbReference type="GO" id="GO:0005524">
    <property type="term" value="F:ATP binding"/>
    <property type="evidence" value="ECO:0007669"/>
    <property type="project" value="UniProtKB-KW"/>
</dbReference>
<dbReference type="Ensembl" id="ENSCMIT00000003124.1">
    <property type="protein sequence ID" value="ENSCMIP00000003016.1"/>
    <property type="gene ID" value="ENSCMIG00000001688.1"/>
</dbReference>
<evidence type="ECO:0000256" key="12">
    <source>
        <dbReference type="SAM" id="MobiDB-lite"/>
    </source>
</evidence>
<dbReference type="PROSITE" id="PS00178">
    <property type="entry name" value="AA_TRNA_LIGASE_I"/>
    <property type="match status" value="1"/>
</dbReference>
<accession>A0A4W3GI24</accession>
<proteinExistence type="inferred from homology"/>
<dbReference type="Pfam" id="PF00168">
    <property type="entry name" value="C2"/>
    <property type="match status" value="1"/>
</dbReference>
<dbReference type="InterPro" id="IPR000008">
    <property type="entry name" value="C2_dom"/>
</dbReference>
<dbReference type="InterPro" id="IPR057747">
    <property type="entry name" value="WWC1_hairpin"/>
</dbReference>
<evidence type="ECO:0000256" key="8">
    <source>
        <dbReference type="ARBA" id="ARBA00023146"/>
    </source>
</evidence>
<feature type="coiled-coil region" evidence="11">
    <location>
        <begin position="266"/>
        <end position="328"/>
    </location>
</feature>
<comment type="catalytic activity">
    <reaction evidence="10">
        <text>tRNA(Arg) + L-arginine + ATP = L-arginyl-tRNA(Arg) + AMP + diphosphate</text>
        <dbReference type="Rhea" id="RHEA:20301"/>
        <dbReference type="Rhea" id="RHEA-COMP:9658"/>
        <dbReference type="Rhea" id="RHEA-COMP:9673"/>
        <dbReference type="ChEBI" id="CHEBI:30616"/>
        <dbReference type="ChEBI" id="CHEBI:32682"/>
        <dbReference type="ChEBI" id="CHEBI:33019"/>
        <dbReference type="ChEBI" id="CHEBI:78442"/>
        <dbReference type="ChEBI" id="CHEBI:78513"/>
        <dbReference type="ChEBI" id="CHEBI:456215"/>
        <dbReference type="EC" id="6.1.1.19"/>
    </reaction>
</comment>
<evidence type="ECO:0000256" key="7">
    <source>
        <dbReference type="ARBA" id="ARBA00022917"/>
    </source>
</evidence>
<evidence type="ECO:0000256" key="3">
    <source>
        <dbReference type="ARBA" id="ARBA00022171"/>
    </source>
</evidence>
<evidence type="ECO:0000256" key="2">
    <source>
        <dbReference type="ARBA" id="ARBA00012837"/>
    </source>
</evidence>
<feature type="compositionally biased region" description="Basic and acidic residues" evidence="12">
    <location>
        <begin position="1031"/>
        <end position="1044"/>
    </location>
</feature>
<feature type="coiled-coil region" evidence="11">
    <location>
        <begin position="207"/>
        <end position="234"/>
    </location>
</feature>
<keyword evidence="4" id="KW-0436">Ligase</keyword>
<evidence type="ECO:0000256" key="5">
    <source>
        <dbReference type="ARBA" id="ARBA00022741"/>
    </source>
</evidence>
<sequence>MLKDYLIVAQDALTAQKEIFQVKQQRLELAQQEYRQLNDVWKDKSGSQTSLFSGSSSSTKYDPDILKAEISTTKSRVNKLKRELTHMRQELQYKEQGFETLKAIDLKMSGARRGYKLDEAQAIVNEMKSIKKAINSGEKEKRDLMQILARLKDGFRMETGSQSDLWASRSSLASSKQSISRHCSNVGSQTDISGDFVSSNNTKLAEKVRLSLQYEEAKRRISNIKIELVKLASDAWPGVLDAERDRLILISEKEELLKELQFINARKWSESEVERLETERKRLAEDLQTARDTQSKALTERLRLHSKRNNLVRELEEATRLASTLHSQLQSLSSSTLSLSSGSSKGSLTSSRGSLAPSSLGSSSSVSFTDLYYDHPEQTVDFDYQYELDFLLQESSVNNRFAGSITTIHENEVVKCHKDSSFMDPYGTSYKIQALRSLSETPKSLTSLSPRSSLSSLSPPSSPVITETHFLASSGESLLNHVSTDFQDAELQNDFSNFALHAGSDNQKTQGTGQIDGVLMHCLNLESANTAGIVDSSKVLYGKGGVFASKRNERIGDASTQTVTIGPVLHSKMGRVSAAVSNESVEGDSGVYEAVKRSCETEDILFDDDSETLGASQVQIGMKYDSKNKRFAIFVIQLSKVTALSLPQGCAVYIRVAVLPCSENTSCLFRTKALAAAENLAYNEVFWVTISFAALRQKTLRVDVCSVVKSHREECLGEAQISLANVSGSGERSTHWYNLLNLRYLQEQNLKHGVQSQDDTLTSETNLSKSEDKDSVSALLELTAVELKAIERRIEKKSNVLSTGAQWQEEPVEQGDCSEKELEEDEEEEEQDEEYNEEIPWESEENAENANEHTDNQSALTAAEAAVKVDKETNTEENISTMSAVRPKDRRSHTPQQSPFVRGSPIIRSKTFSPGAQNTYICRLNRSDSDSSALSKRSPFDRNAMERRSLRKKLPSFRRVGSERMMRTSLDLELDLQASRTRQSRLTQELDVLRELKQHLDEAKAKGETELPQGVKDEKFHTLLKQVEKQAEQTKEQQKQESRAKKLMKKTSKEVHMLRGQSQIEPLEMQSFREKMAFFTRGRGCIPPLPADDDKEIKSLVAEIEGLKKPSTLGFTSQLGELTEENAKLKYRINILKRSLQEEKMNPGACLTNINETLQTIFSVAINVAFPDLENPPLVVAPNQQPKFGDYQCNSAMAIAQLLKSKGQKVNPREIAQNIVNSIPQNEVIEKLEIAGPGFINVHLKKDFVSKLLTSLLKHGVQPPSIGPKKKVVVDFSSPNIAKEMHVGHLRSTIIGDSMCRLFEFVGHDVLRLNHVGDWGTQFGMLIAHLQDQFPNYQIISPPIGDLQAFYKVSVHSSPLCL</sequence>
<evidence type="ECO:0000313" key="15">
    <source>
        <dbReference type="Proteomes" id="UP000314986"/>
    </source>
</evidence>
<keyword evidence="15" id="KW-1185">Reference proteome</keyword>
<dbReference type="InterPro" id="IPR001412">
    <property type="entry name" value="aa-tRNA-synth_I_CS"/>
</dbReference>
<dbReference type="InterPro" id="IPR036695">
    <property type="entry name" value="Arg-tRNA-synth_N_sf"/>
</dbReference>
<protein>
    <recommendedName>
        <fullName evidence="3">Arginine--tRNA ligase, cytoplasmic</fullName>
        <ecNumber evidence="2">6.1.1.19</ecNumber>
    </recommendedName>
    <alternativeName>
        <fullName evidence="9">Arginyl-tRNA synthetase</fullName>
    </alternativeName>
</protein>
<dbReference type="Proteomes" id="UP000314986">
    <property type="component" value="Unassembled WGS sequence"/>
</dbReference>